<reference evidence="3" key="1">
    <citation type="submission" date="2022-11" db="EMBL/GenBank/DDBJ databases">
        <authorList>
            <person name="Petersen C."/>
        </authorList>
    </citation>
    <scope>NUCLEOTIDE SEQUENCE</scope>
    <source>
        <strain evidence="3">IBT 34128</strain>
    </source>
</reference>
<sequence length="169" mass="18136">MKLLAAVSLLATAATASPVQKLFNLQTSGASNSSHNGLWLVSYHSAASGPLDSEPIFTKQAADAATFYLNNGTVRYDTPNQQNQAPWAIDLVTVQRGNGLKEPVRIGVHEDAGTKGFYINKDGLQGPSQTFGSWSICDNQLFFQNPQASDTTVPSNCDIVKLQAVYKTS</sequence>
<evidence type="ECO:0000313" key="3">
    <source>
        <dbReference type="EMBL" id="KAJ5096126.1"/>
    </source>
</evidence>
<dbReference type="EMBL" id="JAPMSZ010000007">
    <property type="protein sequence ID" value="KAJ5096126.1"/>
    <property type="molecule type" value="Genomic_DNA"/>
</dbReference>
<evidence type="ECO:0000256" key="1">
    <source>
        <dbReference type="SAM" id="SignalP"/>
    </source>
</evidence>
<keyword evidence="4" id="KW-1185">Reference proteome</keyword>
<evidence type="ECO:0000313" key="4">
    <source>
        <dbReference type="Proteomes" id="UP001141434"/>
    </source>
</evidence>
<dbReference type="InterPro" id="IPR057229">
    <property type="entry name" value="DUF7907"/>
</dbReference>
<feature type="signal peptide" evidence="1">
    <location>
        <begin position="1"/>
        <end position="16"/>
    </location>
</feature>
<dbReference type="Proteomes" id="UP001141434">
    <property type="component" value="Unassembled WGS sequence"/>
</dbReference>
<proteinExistence type="predicted"/>
<feature type="chain" id="PRO_5040891185" description="DUF7907 domain-containing protein" evidence="1">
    <location>
        <begin position="17"/>
        <end position="169"/>
    </location>
</feature>
<feature type="domain" description="DUF7907" evidence="2">
    <location>
        <begin position="21"/>
        <end position="166"/>
    </location>
</feature>
<organism evidence="3 4">
    <name type="scientific">Penicillium alfredii</name>
    <dbReference type="NCBI Taxonomy" id="1506179"/>
    <lineage>
        <taxon>Eukaryota</taxon>
        <taxon>Fungi</taxon>
        <taxon>Dikarya</taxon>
        <taxon>Ascomycota</taxon>
        <taxon>Pezizomycotina</taxon>
        <taxon>Eurotiomycetes</taxon>
        <taxon>Eurotiomycetidae</taxon>
        <taxon>Eurotiales</taxon>
        <taxon>Aspergillaceae</taxon>
        <taxon>Penicillium</taxon>
    </lineage>
</organism>
<dbReference type="AlphaFoldDB" id="A0A9W9F9K8"/>
<comment type="caution">
    <text evidence="3">The sequence shown here is derived from an EMBL/GenBank/DDBJ whole genome shotgun (WGS) entry which is preliminary data.</text>
</comment>
<dbReference type="RefSeq" id="XP_056511677.1">
    <property type="nucleotide sequence ID" value="XM_056656064.1"/>
</dbReference>
<protein>
    <recommendedName>
        <fullName evidence="2">DUF7907 domain-containing protein</fullName>
    </recommendedName>
</protein>
<accession>A0A9W9F9K8</accession>
<evidence type="ECO:0000259" key="2">
    <source>
        <dbReference type="Pfam" id="PF25484"/>
    </source>
</evidence>
<gene>
    <name evidence="3" type="ORF">NUU61_005482</name>
</gene>
<reference evidence="3" key="2">
    <citation type="journal article" date="2023" name="IMA Fungus">
        <title>Comparative genomic study of the Penicillium genus elucidates a diverse pangenome and 15 lateral gene transfer events.</title>
        <authorList>
            <person name="Petersen C."/>
            <person name="Sorensen T."/>
            <person name="Nielsen M.R."/>
            <person name="Sondergaard T.E."/>
            <person name="Sorensen J.L."/>
            <person name="Fitzpatrick D.A."/>
            <person name="Frisvad J.C."/>
            <person name="Nielsen K.L."/>
        </authorList>
    </citation>
    <scope>NUCLEOTIDE SEQUENCE</scope>
    <source>
        <strain evidence="3">IBT 34128</strain>
    </source>
</reference>
<dbReference type="OrthoDB" id="4351149at2759"/>
<name>A0A9W9F9K8_9EURO</name>
<dbReference type="GeneID" id="81395232"/>
<dbReference type="Pfam" id="PF25484">
    <property type="entry name" value="DUF7907"/>
    <property type="match status" value="1"/>
</dbReference>
<keyword evidence="1" id="KW-0732">Signal</keyword>